<dbReference type="Proteomes" id="UP000232323">
    <property type="component" value="Unassembled WGS sequence"/>
</dbReference>
<comment type="catalytic activity">
    <reaction evidence="5">
        <text>L-glutamyl-[protein] + L-glutamate + ATP = gamma-L-glutamyl-L-glutamyl-[protein] + ADP + phosphate + H(+)</text>
        <dbReference type="Rhea" id="RHEA:60144"/>
        <dbReference type="Rhea" id="RHEA-COMP:10208"/>
        <dbReference type="Rhea" id="RHEA-COMP:15517"/>
        <dbReference type="ChEBI" id="CHEBI:15378"/>
        <dbReference type="ChEBI" id="CHEBI:29973"/>
        <dbReference type="ChEBI" id="CHEBI:29985"/>
        <dbReference type="ChEBI" id="CHEBI:30616"/>
        <dbReference type="ChEBI" id="CHEBI:43474"/>
        <dbReference type="ChEBI" id="CHEBI:143622"/>
        <dbReference type="ChEBI" id="CHEBI:456216"/>
    </reaction>
    <physiologicalReaction direction="left-to-right" evidence="5">
        <dbReference type="Rhea" id="RHEA:60145"/>
    </physiologicalReaction>
</comment>
<evidence type="ECO:0000256" key="3">
    <source>
        <dbReference type="ARBA" id="ARBA00022840"/>
    </source>
</evidence>
<protein>
    <recommendedName>
        <fullName evidence="4">Tubulin--tyrosine ligase-like protein 5</fullName>
    </recommendedName>
</protein>
<reference evidence="7 8" key="1">
    <citation type="submission" date="2017-08" db="EMBL/GenBank/DDBJ databases">
        <title>Acidophilic green algal genome provides insights into adaptation to an acidic environment.</title>
        <authorList>
            <person name="Hirooka S."/>
            <person name="Hirose Y."/>
            <person name="Kanesaki Y."/>
            <person name="Higuchi S."/>
            <person name="Fujiwara T."/>
            <person name="Onuma R."/>
            <person name="Era A."/>
            <person name="Ohbayashi R."/>
            <person name="Uzuka A."/>
            <person name="Nozaki H."/>
            <person name="Yoshikawa H."/>
            <person name="Miyagishima S.Y."/>
        </authorList>
    </citation>
    <scope>NUCLEOTIDE SEQUENCE [LARGE SCALE GENOMIC DNA]</scope>
    <source>
        <strain evidence="7 8">NIES-2499</strain>
    </source>
</reference>
<keyword evidence="2" id="KW-0547">Nucleotide-binding</keyword>
<dbReference type="PANTHER" id="PTHR12241:SF145">
    <property type="entry name" value="TUBULIN POLYGLUTAMYLASE TTLL5"/>
    <property type="match status" value="1"/>
</dbReference>
<dbReference type="Pfam" id="PF03133">
    <property type="entry name" value="TTL"/>
    <property type="match status" value="2"/>
</dbReference>
<comment type="caution">
    <text evidence="7">The sequence shown here is derived from an EMBL/GenBank/DDBJ whole genome shotgun (WGS) entry which is preliminary data.</text>
</comment>
<keyword evidence="3" id="KW-0067">ATP-binding</keyword>
<name>A0A250WRS3_9CHLO</name>
<keyword evidence="1" id="KW-0436">Ligase</keyword>
<feature type="compositionally biased region" description="Low complexity" evidence="6">
    <location>
        <begin position="27"/>
        <end position="40"/>
    </location>
</feature>
<dbReference type="GO" id="GO:0005524">
    <property type="term" value="F:ATP binding"/>
    <property type="evidence" value="ECO:0007669"/>
    <property type="project" value="UniProtKB-KW"/>
</dbReference>
<accession>A0A250WRS3</accession>
<dbReference type="GO" id="GO:0000226">
    <property type="term" value="P:microtubule cytoskeleton organization"/>
    <property type="evidence" value="ECO:0007669"/>
    <property type="project" value="TreeGrafter"/>
</dbReference>
<evidence type="ECO:0000256" key="2">
    <source>
        <dbReference type="ARBA" id="ARBA00022741"/>
    </source>
</evidence>
<dbReference type="PANTHER" id="PTHR12241">
    <property type="entry name" value="TUBULIN POLYGLUTAMYLASE"/>
    <property type="match status" value="1"/>
</dbReference>
<dbReference type="EMBL" id="BEGY01000003">
    <property type="protein sequence ID" value="GAX73406.1"/>
    <property type="molecule type" value="Genomic_DNA"/>
</dbReference>
<evidence type="ECO:0000256" key="4">
    <source>
        <dbReference type="ARBA" id="ARBA00041448"/>
    </source>
</evidence>
<dbReference type="GO" id="GO:0015631">
    <property type="term" value="F:tubulin binding"/>
    <property type="evidence" value="ECO:0007669"/>
    <property type="project" value="TreeGrafter"/>
</dbReference>
<organism evidence="7 8">
    <name type="scientific">Chlamydomonas eustigma</name>
    <dbReference type="NCBI Taxonomy" id="1157962"/>
    <lineage>
        <taxon>Eukaryota</taxon>
        <taxon>Viridiplantae</taxon>
        <taxon>Chlorophyta</taxon>
        <taxon>core chlorophytes</taxon>
        <taxon>Chlorophyceae</taxon>
        <taxon>CS clade</taxon>
        <taxon>Chlamydomonadales</taxon>
        <taxon>Chlamydomonadaceae</taxon>
        <taxon>Chlamydomonas</taxon>
    </lineage>
</organism>
<dbReference type="PROSITE" id="PS51221">
    <property type="entry name" value="TTL"/>
    <property type="match status" value="1"/>
</dbReference>
<sequence length="585" mass="64397">MNLSSEHVALIARERLEPSAGHALKPQANSNRQSSSANTSGNSKDSGENVSCKKVLQKLIKTVGPPTDRPKTCWGSRLDGALDHSMKCASAISLPTSLPTPEPSFRFWIDECLWSRGKEAVQLLEAVLREAGGSRTGGPSRGSFTTDKNKLLGSSHCGQWELLWSKSTYALQAARALRHGQAISAIVGLNSLTMKKRMQQTLKACYGQEAFSWMTPLTFSLPEELPEWQAWVTEHPEHCEGGMWMLKTGQDAGRGLRLLNTKEALQVARREAAVQPYEDGGAEGLPNLTLSSSPEMTHLKNSHRLKVAQIYIDRPLLLEGRKSHLRLWVLVTCGSPPVAYLYRRGLVLFSSEPYNAQSTHIMMQQPYISKSRVDCSANATAGPDVPTQLVLEIDPGHVTNLARNSSGWVWNLEQFRDCVNKRGAHEACQGDRSPSSSGRDASVKSVNIGDCSARSLSSYDAIWAKIVKCCTAALKAASGPLQAAHNWLRPGVDQYGYQLMGVDFMLDQDLQPWLLEFNSSPSIMTHHDDETTQKLIYEEKVAMLRDMVSILMPRLHRPGKVGGGRNSAKSDNNQDRGGFVALPLR</sequence>
<dbReference type="SUPFAM" id="SSF56059">
    <property type="entry name" value="Glutathione synthetase ATP-binding domain-like"/>
    <property type="match status" value="1"/>
</dbReference>
<dbReference type="Gene3D" id="3.30.470.20">
    <property type="entry name" value="ATP-grasp fold, B domain"/>
    <property type="match status" value="1"/>
</dbReference>
<evidence type="ECO:0000256" key="1">
    <source>
        <dbReference type="ARBA" id="ARBA00022598"/>
    </source>
</evidence>
<gene>
    <name evidence="7" type="ORF">CEUSTIGMA_g858.t1</name>
</gene>
<evidence type="ECO:0000256" key="5">
    <source>
        <dbReference type="ARBA" id="ARBA00049274"/>
    </source>
</evidence>
<dbReference type="OrthoDB" id="202825at2759"/>
<dbReference type="InterPro" id="IPR004344">
    <property type="entry name" value="TTL/TTLL_fam"/>
</dbReference>
<feature type="region of interest" description="Disordered" evidence="6">
    <location>
        <begin position="555"/>
        <end position="577"/>
    </location>
</feature>
<keyword evidence="8" id="KW-1185">Reference proteome</keyword>
<feature type="region of interest" description="Disordered" evidence="6">
    <location>
        <begin position="15"/>
        <end position="50"/>
    </location>
</feature>
<dbReference type="GO" id="GO:0036064">
    <property type="term" value="C:ciliary basal body"/>
    <property type="evidence" value="ECO:0007669"/>
    <property type="project" value="TreeGrafter"/>
</dbReference>
<evidence type="ECO:0000313" key="7">
    <source>
        <dbReference type="EMBL" id="GAX73406.1"/>
    </source>
</evidence>
<dbReference type="AlphaFoldDB" id="A0A250WRS3"/>
<proteinExistence type="predicted"/>
<dbReference type="GO" id="GO:0070740">
    <property type="term" value="F:tubulin-glutamic acid ligase activity"/>
    <property type="evidence" value="ECO:0007669"/>
    <property type="project" value="TreeGrafter"/>
</dbReference>
<evidence type="ECO:0000256" key="6">
    <source>
        <dbReference type="SAM" id="MobiDB-lite"/>
    </source>
</evidence>
<evidence type="ECO:0000313" key="8">
    <source>
        <dbReference type="Proteomes" id="UP000232323"/>
    </source>
</evidence>